<dbReference type="PIRSF" id="PIRSF001123">
    <property type="entry name" value="PepA_GA"/>
    <property type="match status" value="1"/>
</dbReference>
<keyword evidence="2" id="KW-0031">Aminopeptidase</keyword>
<feature type="binding site" evidence="8">
    <location>
        <position position="321"/>
    </location>
    <ligand>
        <name>Zn(2+)</name>
        <dbReference type="ChEBI" id="CHEBI:29105"/>
        <label>2</label>
    </ligand>
</feature>
<dbReference type="InterPro" id="IPR008007">
    <property type="entry name" value="Peptidase_M42"/>
</dbReference>
<reference evidence="9 10" key="1">
    <citation type="submission" date="2015-11" db="EMBL/GenBank/DDBJ databases">
        <title>Evidence for parallel genomic evolution in an endosymbiosis of termite gut flagellates.</title>
        <authorList>
            <person name="Zheng H."/>
        </authorList>
    </citation>
    <scope>NUCLEOTIDE SEQUENCE [LARGE SCALE GENOMIC DNA]</scope>
    <source>
        <strain evidence="9 10">CET450</strain>
    </source>
</reference>
<dbReference type="Pfam" id="PF05343">
    <property type="entry name" value="Peptidase_M42"/>
    <property type="match status" value="1"/>
</dbReference>
<keyword evidence="3" id="KW-0645">Protease</keyword>
<comment type="caution">
    <text evidence="9">The sequence shown here is derived from an EMBL/GenBank/DDBJ whole genome shotgun (WGS) entry which is preliminary data.</text>
</comment>
<comment type="cofactor">
    <cofactor evidence="8">
        <name>a divalent metal cation</name>
        <dbReference type="ChEBI" id="CHEBI:60240"/>
    </cofactor>
    <text evidence="8">Binds 2 divalent metal cations per subunit.</text>
</comment>
<dbReference type="AlphaFoldDB" id="A0A1E5IGX8"/>
<evidence type="ECO:0000256" key="2">
    <source>
        <dbReference type="ARBA" id="ARBA00022438"/>
    </source>
</evidence>
<organism evidence="9 10">
    <name type="scientific">Endomicrobium trichonymphae</name>
    <dbReference type="NCBI Taxonomy" id="1408204"/>
    <lineage>
        <taxon>Bacteria</taxon>
        <taxon>Pseudomonadati</taxon>
        <taxon>Elusimicrobiota</taxon>
        <taxon>Endomicrobiia</taxon>
        <taxon>Endomicrobiales</taxon>
        <taxon>Endomicrobiaceae</taxon>
        <taxon>Candidatus Endomicrobiellum</taxon>
    </lineage>
</organism>
<feature type="active site" description="Proton acceptor" evidence="7">
    <location>
        <position position="207"/>
    </location>
</feature>
<evidence type="ECO:0000313" key="9">
    <source>
        <dbReference type="EMBL" id="OEG69691.1"/>
    </source>
</evidence>
<dbReference type="CDD" id="cd05656">
    <property type="entry name" value="M42_Frv"/>
    <property type="match status" value="1"/>
</dbReference>
<keyword evidence="5" id="KW-0378">Hydrolase</keyword>
<dbReference type="EMBL" id="LNVX01000597">
    <property type="protein sequence ID" value="OEG69691.1"/>
    <property type="molecule type" value="Genomic_DNA"/>
</dbReference>
<dbReference type="PANTHER" id="PTHR32481">
    <property type="entry name" value="AMINOPEPTIDASE"/>
    <property type="match status" value="1"/>
</dbReference>
<name>A0A1E5IGX8_ENDTX</name>
<dbReference type="PANTHER" id="PTHR32481:SF0">
    <property type="entry name" value="AMINOPEPTIDASE YPDE-RELATED"/>
    <property type="match status" value="1"/>
</dbReference>
<evidence type="ECO:0000256" key="6">
    <source>
        <dbReference type="PIRNR" id="PIRNR001123"/>
    </source>
</evidence>
<evidence type="ECO:0000313" key="10">
    <source>
        <dbReference type="Proteomes" id="UP000095237"/>
    </source>
</evidence>
<evidence type="ECO:0000256" key="7">
    <source>
        <dbReference type="PIRSR" id="PIRSR001123-1"/>
    </source>
</evidence>
<dbReference type="GO" id="GO:0046872">
    <property type="term" value="F:metal ion binding"/>
    <property type="evidence" value="ECO:0007669"/>
    <property type="project" value="UniProtKB-UniRule"/>
</dbReference>
<dbReference type="SUPFAM" id="SSF53187">
    <property type="entry name" value="Zn-dependent exopeptidases"/>
    <property type="match status" value="1"/>
</dbReference>
<accession>A0A1E5IGX8</accession>
<feature type="binding site" evidence="8">
    <location>
        <position position="174"/>
    </location>
    <ligand>
        <name>Zn(2+)</name>
        <dbReference type="ChEBI" id="CHEBI:29105"/>
        <label>1</label>
    </ligand>
</feature>
<gene>
    <name evidence="9" type="ORF">ATZ36_08045</name>
</gene>
<feature type="binding site" evidence="8">
    <location>
        <position position="230"/>
    </location>
    <ligand>
        <name>Zn(2+)</name>
        <dbReference type="ChEBI" id="CHEBI:29105"/>
        <label>1</label>
    </ligand>
</feature>
<dbReference type="InterPro" id="IPR023367">
    <property type="entry name" value="Peptidase_M42_dom2"/>
</dbReference>
<sequence length="350" mass="37575">MEKLLKDLLMSDGVSGYEENVAKIMTVALSKSCVSVEIDNLGNVIGKSGRGEGKKIMIAAHMDEIGMAVKHINEKGFIYFIKIGGINDSILPGKTVEIINKKGKHITGIIGTKPPHLMTPEEAKQSLKHDSMFIDIGLSSKDEALKVVDIGDQIIFEPAAGILNGDFYYGKAADNRISCYAMVKVMETLAKSKDLNTEIYACATVQEEVGLKGGKTSSFKINPDFALIIDTTVAGDMPGIDEKVSALKLGKGVAITMIEASGKGTIVSQKVRKLMLEAAHENNIPHQIDIIDGGMTDGAVIYTNREGILTGILSIPTRYIHAPASVFNIKDVNSAVDLAVKTIEKAAEKL</sequence>
<dbReference type="SUPFAM" id="SSF101821">
    <property type="entry name" value="Aminopeptidase/glucanase lid domain"/>
    <property type="match status" value="1"/>
</dbReference>
<protein>
    <recommendedName>
        <fullName evidence="11">Peptidase M42</fullName>
    </recommendedName>
</protein>
<keyword evidence="10" id="KW-1185">Reference proteome</keyword>
<dbReference type="Proteomes" id="UP000095237">
    <property type="component" value="Unassembled WGS sequence"/>
</dbReference>
<evidence type="ECO:0000256" key="4">
    <source>
        <dbReference type="ARBA" id="ARBA00022723"/>
    </source>
</evidence>
<evidence type="ECO:0000256" key="8">
    <source>
        <dbReference type="PIRSR" id="PIRSR001123-2"/>
    </source>
</evidence>
<proteinExistence type="inferred from homology"/>
<feature type="binding site" evidence="8">
    <location>
        <position position="208"/>
    </location>
    <ligand>
        <name>Zn(2+)</name>
        <dbReference type="ChEBI" id="CHEBI:29105"/>
        <label>2</label>
    </ligand>
</feature>
<dbReference type="Gene3D" id="2.40.30.40">
    <property type="entry name" value="Peptidase M42, domain 2"/>
    <property type="match status" value="1"/>
</dbReference>
<evidence type="ECO:0000256" key="1">
    <source>
        <dbReference type="ARBA" id="ARBA00006272"/>
    </source>
</evidence>
<feature type="binding site" evidence="8">
    <location>
        <position position="61"/>
    </location>
    <ligand>
        <name>Zn(2+)</name>
        <dbReference type="ChEBI" id="CHEBI:29105"/>
        <label>1</label>
    </ligand>
</feature>
<keyword evidence="4 8" id="KW-0479">Metal-binding</keyword>
<comment type="similarity">
    <text evidence="1 6">Belongs to the peptidase M42 family.</text>
</comment>
<dbReference type="GO" id="GO:0006508">
    <property type="term" value="P:proteolysis"/>
    <property type="evidence" value="ECO:0007669"/>
    <property type="project" value="UniProtKB-KW"/>
</dbReference>
<dbReference type="InterPro" id="IPR051464">
    <property type="entry name" value="Peptidase_M42_aminopept"/>
</dbReference>
<feature type="binding site" evidence="8">
    <location>
        <position position="174"/>
    </location>
    <ligand>
        <name>Zn(2+)</name>
        <dbReference type="ChEBI" id="CHEBI:29105"/>
        <label>2</label>
    </ligand>
</feature>
<dbReference type="Gene3D" id="3.40.630.10">
    <property type="entry name" value="Zn peptidases"/>
    <property type="match status" value="1"/>
</dbReference>
<evidence type="ECO:0000256" key="5">
    <source>
        <dbReference type="ARBA" id="ARBA00022801"/>
    </source>
</evidence>
<evidence type="ECO:0000256" key="3">
    <source>
        <dbReference type="ARBA" id="ARBA00022670"/>
    </source>
</evidence>
<evidence type="ECO:0008006" key="11">
    <source>
        <dbReference type="Google" id="ProtNLM"/>
    </source>
</evidence>
<dbReference type="GO" id="GO:0004177">
    <property type="term" value="F:aminopeptidase activity"/>
    <property type="evidence" value="ECO:0007669"/>
    <property type="project" value="UniProtKB-UniRule"/>
</dbReference>